<dbReference type="Proteomes" id="UP000199657">
    <property type="component" value="Unassembled WGS sequence"/>
</dbReference>
<protein>
    <submittedName>
        <fullName evidence="2">Acyl dehydratase</fullName>
    </submittedName>
</protein>
<dbReference type="STRING" id="406100.SAMN04488052_10999"/>
<dbReference type="PANTHER" id="PTHR43437">
    <property type="entry name" value="HYDROXYACYL-THIOESTER DEHYDRATASE TYPE 2, MITOCHONDRIAL-RELATED"/>
    <property type="match status" value="1"/>
</dbReference>
<dbReference type="GO" id="GO:0006633">
    <property type="term" value="P:fatty acid biosynthetic process"/>
    <property type="evidence" value="ECO:0007669"/>
    <property type="project" value="InterPro"/>
</dbReference>
<feature type="domain" description="MaoC-like" evidence="1">
    <location>
        <begin position="11"/>
        <end position="93"/>
    </location>
</feature>
<reference evidence="2 3" key="1">
    <citation type="submission" date="2016-10" db="EMBL/GenBank/DDBJ databases">
        <authorList>
            <person name="de Groot N.N."/>
        </authorList>
    </citation>
    <scope>NUCLEOTIDE SEQUENCE [LARGE SCALE GENOMIC DNA]</scope>
    <source>
        <strain evidence="2 3">CGMCC 1.6291</strain>
    </source>
</reference>
<dbReference type="RefSeq" id="WP_091645585.1">
    <property type="nucleotide sequence ID" value="NZ_FOEG01000009.1"/>
</dbReference>
<sequence>MHAAELQAVHEERVFTQADFEHFGDLSGDRNPIHVDPAFSADTAFGATVAHGMLLFSAVHGLAARSWPGAKLVAQDLMFPAPTYADEPVSIALEPLWQEDDDCWRVATRVEKADGRRGLDGQCLVRFGGEAQS</sequence>
<organism evidence="2 3">
    <name type="scientific">Aquisalimonas asiatica</name>
    <dbReference type="NCBI Taxonomy" id="406100"/>
    <lineage>
        <taxon>Bacteria</taxon>
        <taxon>Pseudomonadati</taxon>
        <taxon>Pseudomonadota</taxon>
        <taxon>Gammaproteobacteria</taxon>
        <taxon>Chromatiales</taxon>
        <taxon>Ectothiorhodospiraceae</taxon>
        <taxon>Aquisalimonas</taxon>
    </lineage>
</organism>
<dbReference type="GO" id="GO:0005835">
    <property type="term" value="C:fatty acid synthase complex"/>
    <property type="evidence" value="ECO:0007669"/>
    <property type="project" value="InterPro"/>
</dbReference>
<evidence type="ECO:0000313" key="2">
    <source>
        <dbReference type="EMBL" id="SEP09772.1"/>
    </source>
</evidence>
<dbReference type="OrthoDB" id="9774179at2"/>
<dbReference type="InterPro" id="IPR002539">
    <property type="entry name" value="MaoC-like_dom"/>
</dbReference>
<dbReference type="InterPro" id="IPR003965">
    <property type="entry name" value="Fatty_acid_synthase"/>
</dbReference>
<proteinExistence type="predicted"/>
<accession>A0A1H8V2Q9</accession>
<dbReference type="InterPro" id="IPR050965">
    <property type="entry name" value="UPF0336/Enoyl-CoA_hydratase"/>
</dbReference>
<dbReference type="PANTHER" id="PTHR43437:SF3">
    <property type="entry name" value="HYDROXYACYL-THIOESTER DEHYDRATASE TYPE 2, MITOCHONDRIAL"/>
    <property type="match status" value="1"/>
</dbReference>
<dbReference type="GO" id="GO:0019171">
    <property type="term" value="F:(3R)-hydroxyacyl-[acyl-carrier-protein] dehydratase activity"/>
    <property type="evidence" value="ECO:0007669"/>
    <property type="project" value="TreeGrafter"/>
</dbReference>
<name>A0A1H8V2Q9_9GAMM</name>
<evidence type="ECO:0000313" key="3">
    <source>
        <dbReference type="Proteomes" id="UP000199657"/>
    </source>
</evidence>
<dbReference type="SUPFAM" id="SSF54637">
    <property type="entry name" value="Thioesterase/thiol ester dehydrase-isomerase"/>
    <property type="match status" value="1"/>
</dbReference>
<dbReference type="PRINTS" id="PR01483">
    <property type="entry name" value="FASYNTHASE"/>
</dbReference>
<keyword evidence="3" id="KW-1185">Reference proteome</keyword>
<dbReference type="EMBL" id="FOEG01000009">
    <property type="protein sequence ID" value="SEP09772.1"/>
    <property type="molecule type" value="Genomic_DNA"/>
</dbReference>
<dbReference type="GO" id="GO:0004312">
    <property type="term" value="F:fatty acid synthase activity"/>
    <property type="evidence" value="ECO:0007669"/>
    <property type="project" value="InterPro"/>
</dbReference>
<evidence type="ECO:0000259" key="1">
    <source>
        <dbReference type="Pfam" id="PF01575"/>
    </source>
</evidence>
<dbReference type="InterPro" id="IPR029069">
    <property type="entry name" value="HotDog_dom_sf"/>
</dbReference>
<dbReference type="Pfam" id="PF01575">
    <property type="entry name" value="MaoC_dehydratas"/>
    <property type="match status" value="1"/>
</dbReference>
<dbReference type="Gene3D" id="3.10.129.10">
    <property type="entry name" value="Hotdog Thioesterase"/>
    <property type="match status" value="1"/>
</dbReference>
<gene>
    <name evidence="2" type="ORF">SAMN04488052_10999</name>
</gene>
<dbReference type="AlphaFoldDB" id="A0A1H8V2Q9"/>